<evidence type="ECO:0000256" key="1">
    <source>
        <dbReference type="SAM" id="SignalP"/>
    </source>
</evidence>
<sequence>MVVSDLLRWSLPPKFVAVVLLLLWNTAVVTTQDLDFTELFSGAGAVTRGCWAEGLDGSAIDTDYDARCMDLCTDAGFAYRTTFWMGNFGHESPKQHVVWSNDEGMLELLRERAGYMSAAEQASRESQLVRSYIDCNGKRRCVGRKKELKNSQRYPDDFGTWLASVVKNRSCVSLPPPKDIVELDYGFSDAEIFLDKCTMVVTSGDGMPLLGICGDPCKEVFWPRAGFGEWRGGATRTMIFMSQLKMDCLFVTLRLT</sequence>
<keyword evidence="1" id="KW-0732">Signal</keyword>
<protein>
    <submittedName>
        <fullName evidence="2">Uncharacterized protein</fullName>
    </submittedName>
</protein>
<name>A0ABP0QYB5_9DINO</name>
<gene>
    <name evidence="2" type="ORF">SCF082_LOCUS43478</name>
</gene>
<comment type="caution">
    <text evidence="2">The sequence shown here is derived from an EMBL/GenBank/DDBJ whole genome shotgun (WGS) entry which is preliminary data.</text>
</comment>
<feature type="chain" id="PRO_5047042621" evidence="1">
    <location>
        <begin position="32"/>
        <end position="256"/>
    </location>
</feature>
<dbReference type="Proteomes" id="UP001642464">
    <property type="component" value="Unassembled WGS sequence"/>
</dbReference>
<dbReference type="EMBL" id="CAXAMM010040307">
    <property type="protein sequence ID" value="CAK9092395.1"/>
    <property type="molecule type" value="Genomic_DNA"/>
</dbReference>
<feature type="signal peptide" evidence="1">
    <location>
        <begin position="1"/>
        <end position="31"/>
    </location>
</feature>
<reference evidence="2 3" key="1">
    <citation type="submission" date="2024-02" db="EMBL/GenBank/DDBJ databases">
        <authorList>
            <person name="Chen Y."/>
            <person name="Shah S."/>
            <person name="Dougan E. K."/>
            <person name="Thang M."/>
            <person name="Chan C."/>
        </authorList>
    </citation>
    <scope>NUCLEOTIDE SEQUENCE [LARGE SCALE GENOMIC DNA]</scope>
</reference>
<keyword evidence="3" id="KW-1185">Reference proteome</keyword>
<proteinExistence type="predicted"/>
<evidence type="ECO:0000313" key="2">
    <source>
        <dbReference type="EMBL" id="CAK9092395.1"/>
    </source>
</evidence>
<organism evidence="2 3">
    <name type="scientific">Durusdinium trenchii</name>
    <dbReference type="NCBI Taxonomy" id="1381693"/>
    <lineage>
        <taxon>Eukaryota</taxon>
        <taxon>Sar</taxon>
        <taxon>Alveolata</taxon>
        <taxon>Dinophyceae</taxon>
        <taxon>Suessiales</taxon>
        <taxon>Symbiodiniaceae</taxon>
        <taxon>Durusdinium</taxon>
    </lineage>
</organism>
<accession>A0ABP0QYB5</accession>
<evidence type="ECO:0000313" key="3">
    <source>
        <dbReference type="Proteomes" id="UP001642464"/>
    </source>
</evidence>